<reference evidence="1 2" key="1">
    <citation type="journal article" date="2011" name="Nature">
        <title>Genome sequencing reveals insights into physiology and longevity of the naked mole rat.</title>
        <authorList>
            <person name="Kim E.B."/>
            <person name="Fang X."/>
            <person name="Fushan A.A."/>
            <person name="Huang Z."/>
            <person name="Lobanov A.V."/>
            <person name="Han L."/>
            <person name="Marino S.M."/>
            <person name="Sun X."/>
            <person name="Turanov A.A."/>
            <person name="Yang P."/>
            <person name="Yim S.H."/>
            <person name="Zhao X."/>
            <person name="Kasaikina M.V."/>
            <person name="Stoletzki N."/>
            <person name="Peng C."/>
            <person name="Polak P."/>
            <person name="Xiong Z."/>
            <person name="Kiezun A."/>
            <person name="Zhu Y."/>
            <person name="Chen Y."/>
            <person name="Kryukov G.V."/>
            <person name="Zhang Q."/>
            <person name="Peshkin L."/>
            <person name="Yang L."/>
            <person name="Bronson R.T."/>
            <person name="Buffenstein R."/>
            <person name="Wang B."/>
            <person name="Han C."/>
            <person name="Li Q."/>
            <person name="Chen L."/>
            <person name="Zhao W."/>
            <person name="Sunyaev S.R."/>
            <person name="Park T.J."/>
            <person name="Zhang G."/>
            <person name="Wang J."/>
            <person name="Gladyshev V.N."/>
        </authorList>
    </citation>
    <scope>NUCLEOTIDE SEQUENCE [LARGE SCALE GENOMIC DNA]</scope>
</reference>
<evidence type="ECO:0000313" key="2">
    <source>
        <dbReference type="Proteomes" id="UP000006813"/>
    </source>
</evidence>
<dbReference type="InterPro" id="IPR036610">
    <property type="entry name" value="PEBP-like_sf"/>
</dbReference>
<dbReference type="AlphaFoldDB" id="G5BRZ2"/>
<dbReference type="EMBL" id="JH171571">
    <property type="protein sequence ID" value="EHB12053.1"/>
    <property type="molecule type" value="Genomic_DNA"/>
</dbReference>
<protein>
    <submittedName>
        <fullName evidence="1">Phosphatidylethanolamine-binding protein 1</fullName>
    </submittedName>
</protein>
<name>G5BRZ2_HETGA</name>
<evidence type="ECO:0000313" key="1">
    <source>
        <dbReference type="EMBL" id="EHB12053.1"/>
    </source>
</evidence>
<dbReference type="SUPFAM" id="SSF49777">
    <property type="entry name" value="PEBP-like"/>
    <property type="match status" value="1"/>
</dbReference>
<proteinExistence type="predicted"/>
<dbReference type="Proteomes" id="UP000006813">
    <property type="component" value="Unassembled WGS sequence"/>
</dbReference>
<dbReference type="InParanoid" id="G5BRZ2"/>
<dbReference type="STRING" id="10181.G5BRZ2"/>
<accession>G5BRZ2</accession>
<organism evidence="1 2">
    <name type="scientific">Heterocephalus glaber</name>
    <name type="common">Naked mole rat</name>
    <dbReference type="NCBI Taxonomy" id="10181"/>
    <lineage>
        <taxon>Eukaryota</taxon>
        <taxon>Metazoa</taxon>
        <taxon>Chordata</taxon>
        <taxon>Craniata</taxon>
        <taxon>Vertebrata</taxon>
        <taxon>Euteleostomi</taxon>
        <taxon>Mammalia</taxon>
        <taxon>Eutheria</taxon>
        <taxon>Euarchontoglires</taxon>
        <taxon>Glires</taxon>
        <taxon>Rodentia</taxon>
        <taxon>Hystricomorpha</taxon>
        <taxon>Bathyergidae</taxon>
        <taxon>Heterocephalus</taxon>
    </lineage>
</organism>
<sequence>MPADVSKWTRPLSLQEVVEQPKHPLWVTYCGVEVDKLGKVLTPTQVRKRPTNISWDGLDPGKGKDISSGTVLSDYVGSGPRSGTGLHSHVRLVYEQDKPLQCDEPNLSDRSGDHRCRFKVAAFGDQ</sequence>
<gene>
    <name evidence="1" type="ORF">GW7_01057</name>
</gene>
<dbReference type="Gene3D" id="3.90.280.10">
    <property type="entry name" value="PEBP-like"/>
    <property type="match status" value="2"/>
</dbReference>